<evidence type="ECO:0000256" key="1">
    <source>
        <dbReference type="SAM" id="Phobius"/>
    </source>
</evidence>
<proteinExistence type="predicted"/>
<dbReference type="AlphaFoldDB" id="R8CMK4"/>
<dbReference type="EMBL" id="AHDZ01000047">
    <property type="protein sequence ID" value="EOO12826.1"/>
    <property type="molecule type" value="Genomic_DNA"/>
</dbReference>
<feature type="transmembrane region" description="Helical" evidence="1">
    <location>
        <begin position="98"/>
        <end position="115"/>
    </location>
</feature>
<dbReference type="RefSeq" id="WP_016096853.1">
    <property type="nucleotide sequence ID" value="NZ_KB976148.1"/>
</dbReference>
<comment type="caution">
    <text evidence="2">The sequence shown here is derived from an EMBL/GenBank/DDBJ whole genome shotgun (WGS) entry which is preliminary data.</text>
</comment>
<keyword evidence="1" id="KW-1133">Transmembrane helix</keyword>
<feature type="transmembrane region" description="Helical" evidence="1">
    <location>
        <begin position="36"/>
        <end position="53"/>
    </location>
</feature>
<feature type="transmembrane region" description="Helical" evidence="1">
    <location>
        <begin position="12"/>
        <end position="30"/>
    </location>
</feature>
<evidence type="ECO:0000313" key="2">
    <source>
        <dbReference type="EMBL" id="EOO12826.1"/>
    </source>
</evidence>
<name>R8CMK4_BACCE</name>
<dbReference type="InterPro" id="IPR046717">
    <property type="entry name" value="DUF6609"/>
</dbReference>
<protein>
    <submittedName>
        <fullName evidence="2">Uncharacterized protein</fullName>
    </submittedName>
</protein>
<feature type="transmembrane region" description="Helical" evidence="1">
    <location>
        <begin position="122"/>
        <end position="140"/>
    </location>
</feature>
<dbReference type="Proteomes" id="UP000014003">
    <property type="component" value="Unassembled WGS sequence"/>
</dbReference>
<organism evidence="2 3">
    <name type="scientific">Bacillus cereus HuA3-9</name>
    <dbReference type="NCBI Taxonomy" id="1053205"/>
    <lineage>
        <taxon>Bacteria</taxon>
        <taxon>Bacillati</taxon>
        <taxon>Bacillota</taxon>
        <taxon>Bacilli</taxon>
        <taxon>Bacillales</taxon>
        <taxon>Bacillaceae</taxon>
        <taxon>Bacillus</taxon>
        <taxon>Bacillus cereus group</taxon>
    </lineage>
</organism>
<accession>R8CMK4</accession>
<keyword evidence="1" id="KW-0812">Transmembrane</keyword>
<dbReference type="HOGENOM" id="CLU_120342_0_0_9"/>
<reference evidence="2 3" key="1">
    <citation type="submission" date="2012-12" db="EMBL/GenBank/DDBJ databases">
        <title>The Genome Sequence of Bacillus cereus HuA3-9.</title>
        <authorList>
            <consortium name="The Broad Institute Genome Sequencing Platform"/>
            <consortium name="The Broad Institute Genome Sequencing Center for Infectious Disease"/>
            <person name="Feldgarden M."/>
            <person name="Van der Auwera G.A."/>
            <person name="Mahillon J."/>
            <person name="Duprez V."/>
            <person name="Timmery S."/>
            <person name="Mattelet C."/>
            <person name="Dierick K."/>
            <person name="Sun M."/>
            <person name="Yu Z."/>
            <person name="Zhu L."/>
            <person name="Hu X."/>
            <person name="Shank E.B."/>
            <person name="Swiecicka I."/>
            <person name="Hansen B.M."/>
            <person name="Andrup L."/>
            <person name="Walker B."/>
            <person name="Young S.K."/>
            <person name="Zeng Q."/>
            <person name="Gargeya S."/>
            <person name="Fitzgerald M."/>
            <person name="Haas B."/>
            <person name="Abouelleil A."/>
            <person name="Alvarado L."/>
            <person name="Arachchi H.M."/>
            <person name="Berlin A.M."/>
            <person name="Chapman S.B."/>
            <person name="Dewar J."/>
            <person name="Goldberg J."/>
            <person name="Griggs A."/>
            <person name="Gujja S."/>
            <person name="Hansen M."/>
            <person name="Howarth C."/>
            <person name="Imamovic A."/>
            <person name="Larimer J."/>
            <person name="McCowan C."/>
            <person name="Murphy C."/>
            <person name="Neiman D."/>
            <person name="Pearson M."/>
            <person name="Priest M."/>
            <person name="Roberts A."/>
            <person name="Saif S."/>
            <person name="Shea T."/>
            <person name="Sisk P."/>
            <person name="Sykes S."/>
            <person name="Wortman J."/>
            <person name="Nusbaum C."/>
            <person name="Birren B."/>
        </authorList>
    </citation>
    <scope>NUCLEOTIDE SEQUENCE [LARGE SCALE GENOMIC DNA]</scope>
    <source>
        <strain evidence="2 3">HuA3-9</strain>
    </source>
</reference>
<dbReference type="PATRIC" id="fig|1053205.3.peg.4896"/>
<dbReference type="Pfam" id="PF20313">
    <property type="entry name" value="DUF6609"/>
    <property type="match status" value="1"/>
</dbReference>
<gene>
    <name evidence="2" type="ORF">IGA_04840</name>
</gene>
<keyword evidence="1" id="KW-0472">Membrane</keyword>
<feature type="transmembrane region" description="Helical" evidence="1">
    <location>
        <begin position="73"/>
        <end position="92"/>
    </location>
</feature>
<evidence type="ECO:0000313" key="3">
    <source>
        <dbReference type="Proteomes" id="UP000014003"/>
    </source>
</evidence>
<sequence length="183" mass="21010">METHTYKYPRQKINGIWLIIAGIAMFLLLIKYNGYPNVWPFIIVYILGMIWQLNSKTRKKLAVGPGTPEQKKWSNSSIILLAILVFLIFHFFADDYRICWLLILLAVGVHFLAFIPVHGKLMIFLSISLVINAFIGLIITNVSLDIFFVIDGLIKILFGGIFIKLSPTNFLKISILFHSEPRR</sequence>